<keyword evidence="1" id="KW-0472">Membrane</keyword>
<dbReference type="InterPro" id="IPR007053">
    <property type="entry name" value="LRAT_dom"/>
</dbReference>
<protein>
    <recommendedName>
        <fullName evidence="2">LRAT domain-containing protein</fullName>
    </recommendedName>
</protein>
<dbReference type="eggNOG" id="ENOG502QSKS">
    <property type="taxonomic scope" value="Eukaryota"/>
</dbReference>
<dbReference type="Gene3D" id="3.90.1720.10">
    <property type="entry name" value="endopeptidase domain like (from Nostoc punctiforme)"/>
    <property type="match status" value="1"/>
</dbReference>
<feature type="transmembrane region" description="Helical" evidence="1">
    <location>
        <begin position="166"/>
        <end position="191"/>
    </location>
</feature>
<gene>
    <name evidence="3" type="ORF">VIT_00s0270g00030</name>
</gene>
<dbReference type="PANTHER" id="PTHR46137:SF3">
    <property type="entry name" value="OS05G0310600 PROTEIN"/>
    <property type="match status" value="1"/>
</dbReference>
<dbReference type="FunCoup" id="F6HML4">
    <property type="interactions" value="66"/>
</dbReference>
<dbReference type="Pfam" id="PF04970">
    <property type="entry name" value="LRAT"/>
    <property type="match status" value="1"/>
</dbReference>
<feature type="domain" description="LRAT" evidence="2">
    <location>
        <begin position="20"/>
        <end position="171"/>
    </location>
</feature>
<dbReference type="ExpressionAtlas" id="F6HML4">
    <property type="expression patterns" value="baseline"/>
</dbReference>
<accession>F6HML4</accession>
<evidence type="ECO:0000256" key="1">
    <source>
        <dbReference type="SAM" id="Phobius"/>
    </source>
</evidence>
<organism evidence="3 4">
    <name type="scientific">Vitis vinifera</name>
    <name type="common">Grape</name>
    <dbReference type="NCBI Taxonomy" id="29760"/>
    <lineage>
        <taxon>Eukaryota</taxon>
        <taxon>Viridiplantae</taxon>
        <taxon>Streptophyta</taxon>
        <taxon>Embryophyta</taxon>
        <taxon>Tracheophyta</taxon>
        <taxon>Spermatophyta</taxon>
        <taxon>Magnoliopsida</taxon>
        <taxon>eudicotyledons</taxon>
        <taxon>Gunneridae</taxon>
        <taxon>Pentapetalae</taxon>
        <taxon>rosids</taxon>
        <taxon>Vitales</taxon>
        <taxon>Vitaceae</taxon>
        <taxon>Viteae</taxon>
        <taxon>Vitis</taxon>
    </lineage>
</organism>
<feature type="transmembrane region" description="Helical" evidence="1">
    <location>
        <begin position="197"/>
        <end position="216"/>
    </location>
</feature>
<evidence type="ECO:0000259" key="2">
    <source>
        <dbReference type="PROSITE" id="PS51934"/>
    </source>
</evidence>
<evidence type="ECO:0000313" key="4">
    <source>
        <dbReference type="Proteomes" id="UP000009183"/>
    </source>
</evidence>
<keyword evidence="4" id="KW-1185">Reference proteome</keyword>
<dbReference type="HOGENOM" id="CLU_062156_0_0_1"/>
<dbReference type="PANTHER" id="PTHR46137">
    <property type="entry name" value="OS05G0310600 PROTEIN"/>
    <property type="match status" value="1"/>
</dbReference>
<dbReference type="STRING" id="29760.F6HML4"/>
<dbReference type="AlphaFoldDB" id="F6HML4"/>
<dbReference type="Proteomes" id="UP000009183">
    <property type="component" value="Unassembled WGS sequence, unordered"/>
</dbReference>
<keyword evidence="1" id="KW-1133">Transmembrane helix</keyword>
<dbReference type="PaxDb" id="29760-VIT_00s0270g00030.t01"/>
<reference evidence="4" key="1">
    <citation type="journal article" date="2007" name="Nature">
        <title>The grapevine genome sequence suggests ancestral hexaploidization in major angiosperm phyla.</title>
        <authorList>
            <consortium name="The French-Italian Public Consortium for Grapevine Genome Characterization."/>
            <person name="Jaillon O."/>
            <person name="Aury J.-M."/>
            <person name="Noel B."/>
            <person name="Policriti A."/>
            <person name="Clepet C."/>
            <person name="Casagrande A."/>
            <person name="Choisne N."/>
            <person name="Aubourg S."/>
            <person name="Vitulo N."/>
            <person name="Jubin C."/>
            <person name="Vezzi A."/>
            <person name="Legeai F."/>
            <person name="Hugueney P."/>
            <person name="Dasilva C."/>
            <person name="Horner D."/>
            <person name="Mica E."/>
            <person name="Jublot D."/>
            <person name="Poulain J."/>
            <person name="Bruyere C."/>
            <person name="Billault A."/>
            <person name="Segurens B."/>
            <person name="Gouyvenoux M."/>
            <person name="Ugarte E."/>
            <person name="Cattonaro F."/>
            <person name="Anthouard V."/>
            <person name="Vico V."/>
            <person name="Del Fabbro C."/>
            <person name="Alaux M."/>
            <person name="Di Gaspero G."/>
            <person name="Dumas V."/>
            <person name="Felice N."/>
            <person name="Paillard S."/>
            <person name="Juman I."/>
            <person name="Moroldo M."/>
            <person name="Scalabrin S."/>
            <person name="Canaguier A."/>
            <person name="Le Clainche I."/>
            <person name="Malacrida G."/>
            <person name="Durand E."/>
            <person name="Pesole G."/>
            <person name="Laucou V."/>
            <person name="Chatelet P."/>
            <person name="Merdinoglu D."/>
            <person name="Delledonne M."/>
            <person name="Pezzotti M."/>
            <person name="Lecharny A."/>
            <person name="Scarpelli C."/>
            <person name="Artiguenave F."/>
            <person name="Pe M.E."/>
            <person name="Valle G."/>
            <person name="Morgante M."/>
            <person name="Caboche M."/>
            <person name="Adam-Blondon A.-F."/>
            <person name="Weissenbach J."/>
            <person name="Quetier F."/>
            <person name="Wincker P."/>
        </authorList>
    </citation>
    <scope>NUCLEOTIDE SEQUENCE [LARGE SCALE GENOMIC DNA]</scope>
    <source>
        <strain evidence="4">cv. Pinot noir / PN40024</strain>
    </source>
</reference>
<dbReference type="PROSITE" id="PS51934">
    <property type="entry name" value="LRAT"/>
    <property type="match status" value="1"/>
</dbReference>
<proteinExistence type="predicted"/>
<evidence type="ECO:0000313" key="3">
    <source>
        <dbReference type="EMBL" id="CCB55919.1"/>
    </source>
</evidence>
<name>F6HML4_VITVI</name>
<keyword evidence="1" id="KW-0812">Transmembrane</keyword>
<dbReference type="EMBL" id="FN595994">
    <property type="protein sequence ID" value="CCB55919.1"/>
    <property type="molecule type" value="Genomic_DNA"/>
</dbReference>
<sequence>MGVLSDKISREQLKPGDHIYSWRTAHIYAHHGIYTGEGMVIHFTRASGQEIGTGTELDRAFFVSVPSHSSDTPCPRCGYHLRLRGGVISTCLDCFLADGDLYLFRYDVSLAFFIAKFRGGTCTLAASDPPADVIHRASFLLQHGFGVYQIFKNNCEDFAVYCKTGLLVFTNTSVGLSGQAVALFAIASAIISSPLRFLTTGFTGLAVIGWAMFSVSRLVSDVAVRRDVIKVSVERLVTYSGLDEQGLTVSSESINRCARRSLRSYSVAHGHPCSAAVGS</sequence>
<dbReference type="InParanoid" id="F6HML4"/>